<feature type="transmembrane region" description="Helical" evidence="7">
    <location>
        <begin position="343"/>
        <end position="368"/>
    </location>
</feature>
<comment type="subcellular location">
    <subcellularLocation>
        <location evidence="1">Cell membrane</location>
        <topology evidence="1">Multi-pass membrane protein</topology>
    </subcellularLocation>
</comment>
<accession>A0A3M4B8X1</accession>
<organism evidence="9 10">
    <name type="scientific">Pseudomonas marginalis pv. marginalis</name>
    <dbReference type="NCBI Taxonomy" id="97473"/>
    <lineage>
        <taxon>Bacteria</taxon>
        <taxon>Pseudomonadati</taxon>
        <taxon>Pseudomonadota</taxon>
        <taxon>Gammaproteobacteria</taxon>
        <taxon>Pseudomonadales</taxon>
        <taxon>Pseudomonadaceae</taxon>
        <taxon>Pseudomonas</taxon>
    </lineage>
</organism>
<evidence type="ECO:0000256" key="2">
    <source>
        <dbReference type="ARBA" id="ARBA00022448"/>
    </source>
</evidence>
<dbReference type="InterPro" id="IPR005828">
    <property type="entry name" value="MFS_sugar_transport-like"/>
</dbReference>
<feature type="transmembrane region" description="Helical" evidence="7">
    <location>
        <begin position="412"/>
        <end position="431"/>
    </location>
</feature>
<feature type="transmembrane region" description="Helical" evidence="7">
    <location>
        <begin position="266"/>
        <end position="282"/>
    </location>
</feature>
<evidence type="ECO:0000256" key="1">
    <source>
        <dbReference type="ARBA" id="ARBA00004651"/>
    </source>
</evidence>
<dbReference type="SUPFAM" id="SSF103473">
    <property type="entry name" value="MFS general substrate transporter"/>
    <property type="match status" value="1"/>
</dbReference>
<dbReference type="InterPro" id="IPR036259">
    <property type="entry name" value="MFS_trans_sf"/>
</dbReference>
<dbReference type="PANTHER" id="PTHR43045">
    <property type="entry name" value="SHIKIMATE TRANSPORTER"/>
    <property type="match status" value="1"/>
</dbReference>
<protein>
    <recommendedName>
        <fullName evidence="8">Major facilitator superfamily (MFS) profile domain-containing protein</fullName>
    </recommendedName>
</protein>
<feature type="transmembrane region" description="Helical" evidence="7">
    <location>
        <begin position="288"/>
        <end position="306"/>
    </location>
</feature>
<feature type="transmembrane region" description="Helical" evidence="7">
    <location>
        <begin position="38"/>
        <end position="57"/>
    </location>
</feature>
<comment type="caution">
    <text evidence="9">The sequence shown here is derived from an EMBL/GenBank/DDBJ whole genome shotgun (WGS) entry which is preliminary data.</text>
</comment>
<dbReference type="InterPro" id="IPR020846">
    <property type="entry name" value="MFS_dom"/>
</dbReference>
<dbReference type="Gene3D" id="1.20.1250.20">
    <property type="entry name" value="MFS general substrate transporter like domains"/>
    <property type="match status" value="2"/>
</dbReference>
<feature type="transmembrane region" description="Helical" evidence="7">
    <location>
        <begin position="198"/>
        <end position="217"/>
    </location>
</feature>
<keyword evidence="2" id="KW-0813">Transport</keyword>
<dbReference type="Pfam" id="PF00083">
    <property type="entry name" value="Sugar_tr"/>
    <property type="match status" value="2"/>
</dbReference>
<dbReference type="GO" id="GO:0005886">
    <property type="term" value="C:plasma membrane"/>
    <property type="evidence" value="ECO:0007669"/>
    <property type="project" value="UniProtKB-SubCell"/>
</dbReference>
<dbReference type="RefSeq" id="WP_064052525.1">
    <property type="nucleotide sequence ID" value="NZ_RBPW01000294.1"/>
</dbReference>
<dbReference type="EMBL" id="RBQF01000008">
    <property type="protein sequence ID" value="RMP15571.1"/>
    <property type="molecule type" value="Genomic_DNA"/>
</dbReference>
<evidence type="ECO:0000313" key="10">
    <source>
        <dbReference type="Proteomes" id="UP000276587"/>
    </source>
</evidence>
<feature type="transmembrane region" description="Helical" evidence="7">
    <location>
        <begin position="63"/>
        <end position="87"/>
    </location>
</feature>
<gene>
    <name evidence="9" type="ORF">ALQ29_100747</name>
</gene>
<keyword evidence="3" id="KW-1003">Cell membrane</keyword>
<keyword evidence="5 7" id="KW-1133">Transmembrane helix</keyword>
<dbReference type="AlphaFoldDB" id="A0A3M4B8X1"/>
<keyword evidence="10" id="KW-1185">Reference proteome</keyword>
<sequence length="443" mass="47604">MTTKASPLTREMSLPGDRIDAGKRRVLISSVIGSVIEWYDYTLYGVAAALVFNHLFFPNFSPAAGTIAAFGSFAVGFIARPLGGFFAGQMGDRLGRKKTLVLTLMLMGVSTTLIGMLPTYQQIGMWAPALLILLRVVQGFAVGGEWGGAVLMAVEHAPDNRRGMWGAFPQTGVSTGLVLGSAAFAAASALPESEFLSWGWRIPFLFSVLLAAVGLFIRLKTEESPAFLAMTKSVAQRKSPISQVFTTQRKPLLLALGVRFAEGGNYYIYTVFILAFVSQYTQIPKSDVLLVVMLAALFNIVSIPFWGAVSDRIGRRPVFIGGALFIAITAYPFFLMAMSGSLVLLAIALIAVLCLGHGPVYGTLAAYYSELFPTAVRYTGISIGYQAASILLGGITPMLASALILWADGSPWAVILMMTLSALVAATTMFISPETFRRDLKNI</sequence>
<dbReference type="FunFam" id="1.20.1250.20:FF:000001">
    <property type="entry name" value="Dicarboxylate MFS transporter"/>
    <property type="match status" value="1"/>
</dbReference>
<evidence type="ECO:0000256" key="5">
    <source>
        <dbReference type="ARBA" id="ARBA00022989"/>
    </source>
</evidence>
<evidence type="ECO:0000256" key="4">
    <source>
        <dbReference type="ARBA" id="ARBA00022692"/>
    </source>
</evidence>
<evidence type="ECO:0000256" key="6">
    <source>
        <dbReference type="ARBA" id="ARBA00023136"/>
    </source>
</evidence>
<reference evidence="9 10" key="1">
    <citation type="submission" date="2018-08" db="EMBL/GenBank/DDBJ databases">
        <title>Recombination of ecologically and evolutionarily significant loci maintains genetic cohesion in the Pseudomonas syringae species complex.</title>
        <authorList>
            <person name="Dillon M."/>
            <person name="Thakur S."/>
            <person name="Almeida R.N.D."/>
            <person name="Weir B.S."/>
            <person name="Guttman D.S."/>
        </authorList>
    </citation>
    <scope>NUCLEOTIDE SEQUENCE [LARGE SCALE GENOMIC DNA]</scope>
    <source>
        <strain evidence="9 10">ICMP 3555</strain>
    </source>
</reference>
<evidence type="ECO:0000313" key="9">
    <source>
        <dbReference type="EMBL" id="RMP15571.1"/>
    </source>
</evidence>
<keyword evidence="6 7" id="KW-0472">Membrane</keyword>
<evidence type="ECO:0000256" key="7">
    <source>
        <dbReference type="SAM" id="Phobius"/>
    </source>
</evidence>
<feature type="transmembrane region" description="Helical" evidence="7">
    <location>
        <begin position="166"/>
        <end position="186"/>
    </location>
</feature>
<feature type="transmembrane region" description="Helical" evidence="7">
    <location>
        <begin position="132"/>
        <end position="154"/>
    </location>
</feature>
<feature type="domain" description="Major facilitator superfamily (MFS) profile" evidence="8">
    <location>
        <begin position="26"/>
        <end position="436"/>
    </location>
</feature>
<name>A0A3M4B8X1_PSEMA</name>
<dbReference type="Proteomes" id="UP000276587">
    <property type="component" value="Unassembled WGS sequence"/>
</dbReference>
<feature type="transmembrane region" description="Helical" evidence="7">
    <location>
        <begin position="318"/>
        <end position="337"/>
    </location>
</feature>
<evidence type="ECO:0000256" key="3">
    <source>
        <dbReference type="ARBA" id="ARBA00022475"/>
    </source>
</evidence>
<dbReference type="GO" id="GO:0022857">
    <property type="term" value="F:transmembrane transporter activity"/>
    <property type="evidence" value="ECO:0007669"/>
    <property type="project" value="InterPro"/>
</dbReference>
<feature type="transmembrane region" description="Helical" evidence="7">
    <location>
        <begin position="99"/>
        <end position="120"/>
    </location>
</feature>
<dbReference type="PANTHER" id="PTHR43045:SF1">
    <property type="entry name" value="SHIKIMATE TRANSPORTER"/>
    <property type="match status" value="1"/>
</dbReference>
<evidence type="ECO:0000259" key="8">
    <source>
        <dbReference type="PROSITE" id="PS50850"/>
    </source>
</evidence>
<proteinExistence type="predicted"/>
<feature type="transmembrane region" description="Helical" evidence="7">
    <location>
        <begin position="380"/>
        <end position="406"/>
    </location>
</feature>
<dbReference type="CDD" id="cd17369">
    <property type="entry name" value="MFS_ShiA_like"/>
    <property type="match status" value="1"/>
</dbReference>
<dbReference type="PROSITE" id="PS50850">
    <property type="entry name" value="MFS"/>
    <property type="match status" value="1"/>
</dbReference>
<keyword evidence="4 7" id="KW-0812">Transmembrane</keyword>